<gene>
    <name evidence="3" type="ORF">BU16DRAFT_535994</name>
</gene>
<dbReference type="EMBL" id="MU004184">
    <property type="protein sequence ID" value="KAF2499673.1"/>
    <property type="molecule type" value="Genomic_DNA"/>
</dbReference>
<proteinExistence type="predicted"/>
<keyword evidence="4" id="KW-1185">Reference proteome</keyword>
<keyword evidence="2" id="KW-0472">Membrane</keyword>
<feature type="transmembrane region" description="Helical" evidence="2">
    <location>
        <begin position="57"/>
        <end position="79"/>
    </location>
</feature>
<evidence type="ECO:0000313" key="4">
    <source>
        <dbReference type="Proteomes" id="UP000799750"/>
    </source>
</evidence>
<dbReference type="OrthoDB" id="10472207at2759"/>
<keyword evidence="2" id="KW-1133">Transmembrane helix</keyword>
<dbReference type="Proteomes" id="UP000799750">
    <property type="component" value="Unassembled WGS sequence"/>
</dbReference>
<evidence type="ECO:0000256" key="2">
    <source>
        <dbReference type="SAM" id="Phobius"/>
    </source>
</evidence>
<feature type="region of interest" description="Disordered" evidence="1">
    <location>
        <begin position="18"/>
        <end position="43"/>
    </location>
</feature>
<organism evidence="3 4">
    <name type="scientific">Lophium mytilinum</name>
    <dbReference type="NCBI Taxonomy" id="390894"/>
    <lineage>
        <taxon>Eukaryota</taxon>
        <taxon>Fungi</taxon>
        <taxon>Dikarya</taxon>
        <taxon>Ascomycota</taxon>
        <taxon>Pezizomycotina</taxon>
        <taxon>Dothideomycetes</taxon>
        <taxon>Pleosporomycetidae</taxon>
        <taxon>Mytilinidiales</taxon>
        <taxon>Mytilinidiaceae</taxon>
        <taxon>Lophium</taxon>
    </lineage>
</organism>
<sequence length="121" mass="13362">MGKFHIHLPLFYLSGGPEPTTKPLSPRTLRSHDKTTAMSSTTPTHRLLPRLALKDKAAIGIGVPLGLILILILGTMIWLNVKKRTTRGAVTEVDLDETELEAQKKAAANPTNNAQIRWKPY</sequence>
<name>A0A6A6R7F2_9PEZI</name>
<evidence type="ECO:0000256" key="1">
    <source>
        <dbReference type="SAM" id="MobiDB-lite"/>
    </source>
</evidence>
<evidence type="ECO:0000313" key="3">
    <source>
        <dbReference type="EMBL" id="KAF2499673.1"/>
    </source>
</evidence>
<reference evidence="3" key="1">
    <citation type="journal article" date="2020" name="Stud. Mycol.">
        <title>101 Dothideomycetes genomes: a test case for predicting lifestyles and emergence of pathogens.</title>
        <authorList>
            <person name="Haridas S."/>
            <person name="Albert R."/>
            <person name="Binder M."/>
            <person name="Bloem J."/>
            <person name="Labutti K."/>
            <person name="Salamov A."/>
            <person name="Andreopoulos B."/>
            <person name="Baker S."/>
            <person name="Barry K."/>
            <person name="Bills G."/>
            <person name="Bluhm B."/>
            <person name="Cannon C."/>
            <person name="Castanera R."/>
            <person name="Culley D."/>
            <person name="Daum C."/>
            <person name="Ezra D."/>
            <person name="Gonzalez J."/>
            <person name="Henrissat B."/>
            <person name="Kuo A."/>
            <person name="Liang C."/>
            <person name="Lipzen A."/>
            <person name="Lutzoni F."/>
            <person name="Magnuson J."/>
            <person name="Mondo S."/>
            <person name="Nolan M."/>
            <person name="Ohm R."/>
            <person name="Pangilinan J."/>
            <person name="Park H.-J."/>
            <person name="Ramirez L."/>
            <person name="Alfaro M."/>
            <person name="Sun H."/>
            <person name="Tritt A."/>
            <person name="Yoshinaga Y."/>
            <person name="Zwiers L.-H."/>
            <person name="Turgeon B."/>
            <person name="Goodwin S."/>
            <person name="Spatafora J."/>
            <person name="Crous P."/>
            <person name="Grigoriev I."/>
        </authorList>
    </citation>
    <scope>NUCLEOTIDE SEQUENCE</scope>
    <source>
        <strain evidence="3">CBS 269.34</strain>
    </source>
</reference>
<accession>A0A6A6R7F2</accession>
<protein>
    <submittedName>
        <fullName evidence="3">Uncharacterized protein</fullName>
    </submittedName>
</protein>
<dbReference type="AlphaFoldDB" id="A0A6A6R7F2"/>
<keyword evidence="2" id="KW-0812">Transmembrane</keyword>